<evidence type="ECO:0000313" key="1">
    <source>
        <dbReference type="EMBL" id="OXM65815.1"/>
    </source>
</evidence>
<dbReference type="CDD" id="cd15482">
    <property type="entry name" value="Sialidase_non-viral"/>
    <property type="match status" value="2"/>
</dbReference>
<dbReference type="InterPro" id="IPR015943">
    <property type="entry name" value="WD40/YVTN_repeat-like_dom_sf"/>
</dbReference>
<dbReference type="SUPFAM" id="SSF110296">
    <property type="entry name" value="Oligoxyloglucan reducing end-specific cellobiohydrolase"/>
    <property type="match status" value="3"/>
</dbReference>
<dbReference type="Proteomes" id="UP000215199">
    <property type="component" value="Unassembled WGS sequence"/>
</dbReference>
<dbReference type="OrthoDB" id="9764804at2"/>
<protein>
    <recommendedName>
        <fullName evidence="3">Sortilin N-terminal domain-containing protein</fullName>
    </recommendedName>
</protein>
<reference evidence="2" key="1">
    <citation type="submission" date="2017-07" db="EMBL/GenBank/DDBJ databases">
        <title>Comparative genome mining reveals phylogenetic distribution patterns of secondary metabolites in Amycolatopsis.</title>
        <authorList>
            <person name="Adamek M."/>
            <person name="Alanjary M."/>
            <person name="Sales-Ortells H."/>
            <person name="Goodfellow M."/>
            <person name="Bull A.T."/>
            <person name="Kalinowski J."/>
            <person name="Ziemert N."/>
        </authorList>
    </citation>
    <scope>NUCLEOTIDE SEQUENCE [LARGE SCALE GENOMIC DNA]</scope>
    <source>
        <strain evidence="2">H5</strain>
    </source>
</reference>
<dbReference type="AlphaFoldDB" id="A0A229T3J4"/>
<evidence type="ECO:0000313" key="2">
    <source>
        <dbReference type="Proteomes" id="UP000215199"/>
    </source>
</evidence>
<dbReference type="PANTHER" id="PTHR43739:SF5">
    <property type="entry name" value="EXO-ALPHA-SIALIDASE"/>
    <property type="match status" value="1"/>
</dbReference>
<dbReference type="GO" id="GO:0010411">
    <property type="term" value="P:xyloglucan metabolic process"/>
    <property type="evidence" value="ECO:0007669"/>
    <property type="project" value="TreeGrafter"/>
</dbReference>
<dbReference type="RefSeq" id="WP_093949175.1">
    <property type="nucleotide sequence ID" value="NZ_NMUL01000021.1"/>
</dbReference>
<sequence>MTTHKARSAWFQAREAWPRREAPVELLVRARADAAAPAPGGERWAPVGPSNIGGRMTCVVCHPSDPDRVWAGAAGGGVWRSADGGGSWESLWHSEPSLNVGSLAIDPGNPDVLYCGTGEANLSADSHAGVGVLRSLDAGDTWELFAPSETTGLPRRIGALAVDPFDSTHLLAGGVSHVPGEAGGLFVSTDSGLTWTRQPLVGPARYWCHAVRFHPEHPGWIFVTIAANGSPTGIWRSRDGGSSWEHLAGGLPDPDLIGRTSLALAPSAPDVVYALVESSGKVLDVYRSDDAGDGWKAVGGPHFADERQMSYGNTIVVHPENADWVLCGGVDLHRTTDAGGHWEQVTHWDDDRGTPRYAHADHHALAMPAGRPGLVYDLNDGGMDASTDGGTTWENRSDGLATNMFYDVEVAAETGDFIAGGAQDNGTLATLDGTAGTYFELSGGDGGWVVIDHADPGHLFTTAQHMLVFRHRSSDGWKRVSPPEDDAAKPWMVFVAMDPATPTTLFTGSNRVWRTTDDGDTWDPVSAVLDGSDISTIDIARADSRRIYVGTENGGVFRSTDGGATWSGNLASTVLPGLTVTRVGSRADNADVVYATVANFGNRHVFRSADGGLTWADVDGGGLPDAPVLSMALPSAHPDRIYVCGDAGVFRSDDEGATWTNLTGDLPNVTVVDLVYHEHDRTLTAATYGRSIWRLPVD</sequence>
<evidence type="ECO:0008006" key="3">
    <source>
        <dbReference type="Google" id="ProtNLM"/>
    </source>
</evidence>
<dbReference type="PANTHER" id="PTHR43739">
    <property type="entry name" value="XYLOGLUCANASE (EUROFUNG)"/>
    <property type="match status" value="1"/>
</dbReference>
<comment type="caution">
    <text evidence="1">The sequence shown here is derived from an EMBL/GenBank/DDBJ whole genome shotgun (WGS) entry which is preliminary data.</text>
</comment>
<name>A0A229T3J4_9PSEU</name>
<accession>A0A229T3J4</accession>
<proteinExistence type="predicted"/>
<gene>
    <name evidence="1" type="ORF">CF165_20660</name>
</gene>
<keyword evidence="2" id="KW-1185">Reference proteome</keyword>
<dbReference type="EMBL" id="NMUL01000021">
    <property type="protein sequence ID" value="OXM65815.1"/>
    <property type="molecule type" value="Genomic_DNA"/>
</dbReference>
<organism evidence="1 2">
    <name type="scientific">Amycolatopsis vastitatis</name>
    <dbReference type="NCBI Taxonomy" id="1905142"/>
    <lineage>
        <taxon>Bacteria</taxon>
        <taxon>Bacillati</taxon>
        <taxon>Actinomycetota</taxon>
        <taxon>Actinomycetes</taxon>
        <taxon>Pseudonocardiales</taxon>
        <taxon>Pseudonocardiaceae</taxon>
        <taxon>Amycolatopsis</taxon>
    </lineage>
</organism>
<dbReference type="Gene3D" id="2.130.10.10">
    <property type="entry name" value="YVTN repeat-like/Quinoprotein amine dehydrogenase"/>
    <property type="match status" value="4"/>
</dbReference>
<dbReference type="InterPro" id="IPR052025">
    <property type="entry name" value="Xyloglucanase_GH74"/>
</dbReference>